<reference evidence="2" key="2">
    <citation type="submission" date="2021-01" db="UniProtKB">
        <authorList>
            <consortium name="EnsemblPlants"/>
        </authorList>
    </citation>
    <scope>IDENTIFICATION</scope>
</reference>
<evidence type="ECO:0000256" key="1">
    <source>
        <dbReference type="SAM" id="MobiDB-lite"/>
    </source>
</evidence>
<dbReference type="Proteomes" id="UP000594261">
    <property type="component" value="Chromosome 9"/>
</dbReference>
<feature type="region of interest" description="Disordered" evidence="1">
    <location>
        <begin position="90"/>
        <end position="111"/>
    </location>
</feature>
<keyword evidence="3" id="KW-1185">Reference proteome</keyword>
<feature type="compositionally biased region" description="Basic and acidic residues" evidence="1">
    <location>
        <begin position="90"/>
        <end position="104"/>
    </location>
</feature>
<evidence type="ECO:0000313" key="3">
    <source>
        <dbReference type="Proteomes" id="UP000594261"/>
    </source>
</evidence>
<proteinExistence type="predicted"/>
<dbReference type="Gramene" id="QL09p032000:mrna">
    <property type="protein sequence ID" value="QL09p032000:mrna"/>
    <property type="gene ID" value="QL09p032000"/>
</dbReference>
<protein>
    <submittedName>
        <fullName evidence="2">Uncharacterized protein</fullName>
    </submittedName>
</protein>
<accession>A0A7N2MLY5</accession>
<reference evidence="2 3" key="1">
    <citation type="journal article" date="2016" name="G3 (Bethesda)">
        <title>First Draft Assembly and Annotation of the Genome of a California Endemic Oak Quercus lobata Nee (Fagaceae).</title>
        <authorList>
            <person name="Sork V.L."/>
            <person name="Fitz-Gibbon S.T."/>
            <person name="Puiu D."/>
            <person name="Crepeau M."/>
            <person name="Gugger P.F."/>
            <person name="Sherman R."/>
            <person name="Stevens K."/>
            <person name="Langley C.H."/>
            <person name="Pellegrini M."/>
            <person name="Salzberg S.L."/>
        </authorList>
    </citation>
    <scope>NUCLEOTIDE SEQUENCE [LARGE SCALE GENOMIC DNA]</scope>
    <source>
        <strain evidence="2 3">cv. SW786</strain>
    </source>
</reference>
<evidence type="ECO:0000313" key="2">
    <source>
        <dbReference type="EnsemblPlants" id="QL09p032000:mrna"/>
    </source>
</evidence>
<dbReference type="EMBL" id="LRBV02000009">
    <property type="status" value="NOT_ANNOTATED_CDS"/>
    <property type="molecule type" value="Genomic_DNA"/>
</dbReference>
<organism evidence="2 3">
    <name type="scientific">Quercus lobata</name>
    <name type="common">Valley oak</name>
    <dbReference type="NCBI Taxonomy" id="97700"/>
    <lineage>
        <taxon>Eukaryota</taxon>
        <taxon>Viridiplantae</taxon>
        <taxon>Streptophyta</taxon>
        <taxon>Embryophyta</taxon>
        <taxon>Tracheophyta</taxon>
        <taxon>Spermatophyta</taxon>
        <taxon>Magnoliopsida</taxon>
        <taxon>eudicotyledons</taxon>
        <taxon>Gunneridae</taxon>
        <taxon>Pentapetalae</taxon>
        <taxon>rosids</taxon>
        <taxon>fabids</taxon>
        <taxon>Fagales</taxon>
        <taxon>Fagaceae</taxon>
        <taxon>Quercus</taxon>
    </lineage>
</organism>
<sequence length="162" mass="17723">MLRNYLQSQNYHPIVQSFNEERKEKLSQADVDIFTQIEIKFETDGPGLEVMKCGGRLIFEQDIEDLNQTMPRCSNSSSCSITPYEDDFEGLAKDTKTKQSRDDNDGTSGEGPPVGFIAVGLACQLAGILSVNSVSLPEFVAMVCIGRHEVGAIVNVAGKGHH</sequence>
<dbReference type="EnsemblPlants" id="QL09p032000:mrna">
    <property type="protein sequence ID" value="QL09p032000:mrna"/>
    <property type="gene ID" value="QL09p032000"/>
</dbReference>
<dbReference type="InParanoid" id="A0A7N2MLY5"/>
<name>A0A7N2MLY5_QUELO</name>
<dbReference type="AlphaFoldDB" id="A0A7N2MLY5"/>